<name>A0ABU1BKT5_9BURK</name>
<dbReference type="PROSITE" id="PS00683">
    <property type="entry name" value="RHODANESE_2"/>
    <property type="match status" value="1"/>
</dbReference>
<keyword evidence="1 3" id="KW-0808">Transferase</keyword>
<organism evidence="5 6">
    <name type="scientific">Keguizhuia sedimenti</name>
    <dbReference type="NCBI Taxonomy" id="3064264"/>
    <lineage>
        <taxon>Bacteria</taxon>
        <taxon>Pseudomonadati</taxon>
        <taxon>Pseudomonadota</taxon>
        <taxon>Betaproteobacteria</taxon>
        <taxon>Burkholderiales</taxon>
        <taxon>Oxalobacteraceae</taxon>
        <taxon>Keguizhuia</taxon>
    </lineage>
</organism>
<accession>A0ABU1BKT5</accession>
<reference evidence="5 6" key="1">
    <citation type="submission" date="2023-08" db="EMBL/GenBank/DDBJ databases">
        <title>Oxalobacteraceae gen .nov., isolated from river sludge outside the plant.</title>
        <authorList>
            <person name="Zhao S.Y."/>
        </authorList>
    </citation>
    <scope>NUCLEOTIDE SEQUENCE [LARGE SCALE GENOMIC DNA]</scope>
    <source>
        <strain evidence="5 6">R-40</strain>
    </source>
</reference>
<dbReference type="SMART" id="SM00450">
    <property type="entry name" value="RHOD"/>
    <property type="match status" value="2"/>
</dbReference>
<evidence type="ECO:0000256" key="3">
    <source>
        <dbReference type="RuleBase" id="RU000507"/>
    </source>
</evidence>
<dbReference type="SUPFAM" id="SSF52821">
    <property type="entry name" value="Rhodanese/Cell cycle control phosphatase"/>
    <property type="match status" value="2"/>
</dbReference>
<dbReference type="PANTHER" id="PTHR11364:SF27">
    <property type="entry name" value="SULFURTRANSFERASE"/>
    <property type="match status" value="1"/>
</dbReference>
<dbReference type="InterPro" id="IPR045078">
    <property type="entry name" value="TST/MPST-like"/>
</dbReference>
<evidence type="ECO:0000259" key="4">
    <source>
        <dbReference type="PROSITE" id="PS50206"/>
    </source>
</evidence>
<evidence type="ECO:0000256" key="2">
    <source>
        <dbReference type="ARBA" id="ARBA00022737"/>
    </source>
</evidence>
<sequence length="285" mass="30561">MPYTTLISCADLAQHLSDPDWIILDCRHDLANPDAGQAAFAAGHIPQAQFVHLDRDLSDKSRGPNSEFRGRHPLPARESFIEKLRDWGISQGSQVIAYDAQGGMFAARLWWMLRWVGHEAVAVLDGGLPAWIAQGGATSTGLQRKPRGNIALLPSLANTASASDILAGLLHASRTIVDARAPDRFRGENETLDPVGGHIPGAKNRFFKDNLLPDGHFKPAEQLKAEFSALIKTPQASVMQCGSGVTACHNLLAMEIAGLSGAALYPGSWSEWCADPSRPVATGTA</sequence>
<dbReference type="Proteomes" id="UP001225596">
    <property type="component" value="Unassembled WGS sequence"/>
</dbReference>
<dbReference type="InterPro" id="IPR001763">
    <property type="entry name" value="Rhodanese-like_dom"/>
</dbReference>
<dbReference type="EMBL" id="JAUYVH010000001">
    <property type="protein sequence ID" value="MDQ9168938.1"/>
    <property type="molecule type" value="Genomic_DNA"/>
</dbReference>
<dbReference type="InterPro" id="IPR001307">
    <property type="entry name" value="Thiosulphate_STrfase_CS"/>
</dbReference>
<protein>
    <recommendedName>
        <fullName evidence="3">Sulfurtransferase</fullName>
    </recommendedName>
</protein>
<comment type="caution">
    <text evidence="5">The sequence shown here is derived from an EMBL/GenBank/DDBJ whole genome shotgun (WGS) entry which is preliminary data.</text>
</comment>
<feature type="domain" description="Rhodanese" evidence="4">
    <location>
        <begin position="17"/>
        <end position="140"/>
    </location>
</feature>
<dbReference type="CDD" id="cd01448">
    <property type="entry name" value="TST_Repeat_1"/>
    <property type="match status" value="1"/>
</dbReference>
<evidence type="ECO:0000313" key="5">
    <source>
        <dbReference type="EMBL" id="MDQ9168938.1"/>
    </source>
</evidence>
<dbReference type="PROSITE" id="PS50206">
    <property type="entry name" value="RHODANESE_3"/>
    <property type="match status" value="2"/>
</dbReference>
<dbReference type="Pfam" id="PF00581">
    <property type="entry name" value="Rhodanese"/>
    <property type="match status" value="2"/>
</dbReference>
<dbReference type="PANTHER" id="PTHR11364">
    <property type="entry name" value="THIOSULFATE SULFERTANSFERASE"/>
    <property type="match status" value="1"/>
</dbReference>
<dbReference type="InterPro" id="IPR036873">
    <property type="entry name" value="Rhodanese-like_dom_sf"/>
</dbReference>
<feature type="domain" description="Rhodanese" evidence="4">
    <location>
        <begin position="170"/>
        <end position="281"/>
    </location>
</feature>
<evidence type="ECO:0000313" key="6">
    <source>
        <dbReference type="Proteomes" id="UP001225596"/>
    </source>
</evidence>
<proteinExistence type="predicted"/>
<dbReference type="Gene3D" id="3.40.250.10">
    <property type="entry name" value="Rhodanese-like domain"/>
    <property type="match status" value="2"/>
</dbReference>
<evidence type="ECO:0000256" key="1">
    <source>
        <dbReference type="ARBA" id="ARBA00022679"/>
    </source>
</evidence>
<gene>
    <name evidence="5" type="ORF">Q8A64_00795</name>
</gene>
<dbReference type="CDD" id="cd01449">
    <property type="entry name" value="TST_Repeat_2"/>
    <property type="match status" value="1"/>
</dbReference>
<keyword evidence="6" id="KW-1185">Reference proteome</keyword>
<keyword evidence="2" id="KW-0677">Repeat</keyword>
<dbReference type="RefSeq" id="WP_338434768.1">
    <property type="nucleotide sequence ID" value="NZ_JAUYVH010000001.1"/>
</dbReference>
<dbReference type="GO" id="GO:0016740">
    <property type="term" value="F:transferase activity"/>
    <property type="evidence" value="ECO:0007669"/>
    <property type="project" value="UniProtKB-KW"/>
</dbReference>